<comment type="caution">
    <text evidence="1">The sequence shown here is derived from an EMBL/GenBank/DDBJ whole genome shotgun (WGS) entry which is preliminary data.</text>
</comment>
<dbReference type="EMBL" id="JAMZIH010009297">
    <property type="protein sequence ID" value="KAJ1670376.1"/>
    <property type="molecule type" value="Genomic_DNA"/>
</dbReference>
<gene>
    <name evidence="1" type="primary">TOM70_2</name>
    <name evidence="1" type="ORF">EV182_008251</name>
</gene>
<keyword evidence="2" id="KW-1185">Reference proteome</keyword>
<sequence length="145" mass="16508">MNLGEAQIALLSEEEKRAKAQNLKSRGNKFYQAKKHERAIEFYTKALLFQEDPVFYSNRAACYVALGDYETTVQDCDSALRLNKKYLKALLRRAQAYENLGQLQGSLYDFISACILDDFKNSVAANGAERVLKKLAETEAKQRIE</sequence>
<name>A0ACC1H9N4_9FUNG</name>
<evidence type="ECO:0000313" key="1">
    <source>
        <dbReference type="EMBL" id="KAJ1670376.1"/>
    </source>
</evidence>
<protein>
    <submittedName>
        <fullName evidence="1">TOM (Translocase of outer membrane) complex component</fullName>
    </submittedName>
</protein>
<accession>A0ACC1H9N4</accession>
<feature type="non-terminal residue" evidence="1">
    <location>
        <position position="145"/>
    </location>
</feature>
<organism evidence="1 2">
    <name type="scientific">Spiromyces aspiralis</name>
    <dbReference type="NCBI Taxonomy" id="68401"/>
    <lineage>
        <taxon>Eukaryota</taxon>
        <taxon>Fungi</taxon>
        <taxon>Fungi incertae sedis</taxon>
        <taxon>Zoopagomycota</taxon>
        <taxon>Kickxellomycotina</taxon>
        <taxon>Kickxellomycetes</taxon>
        <taxon>Kickxellales</taxon>
        <taxon>Kickxellaceae</taxon>
        <taxon>Spiromyces</taxon>
    </lineage>
</organism>
<dbReference type="Proteomes" id="UP001145114">
    <property type="component" value="Unassembled WGS sequence"/>
</dbReference>
<proteinExistence type="predicted"/>
<reference evidence="1" key="1">
    <citation type="submission" date="2022-06" db="EMBL/GenBank/DDBJ databases">
        <title>Phylogenomic reconstructions and comparative analyses of Kickxellomycotina fungi.</title>
        <authorList>
            <person name="Reynolds N.K."/>
            <person name="Stajich J.E."/>
            <person name="Barry K."/>
            <person name="Grigoriev I.V."/>
            <person name="Crous P."/>
            <person name="Smith M.E."/>
        </authorList>
    </citation>
    <scope>NUCLEOTIDE SEQUENCE</scope>
    <source>
        <strain evidence="1">RSA 2271</strain>
    </source>
</reference>
<evidence type="ECO:0000313" key="2">
    <source>
        <dbReference type="Proteomes" id="UP001145114"/>
    </source>
</evidence>